<keyword evidence="5" id="KW-0597">Phosphoprotein</keyword>
<keyword evidence="4" id="KW-1003">Cell membrane</keyword>
<evidence type="ECO:0000256" key="12">
    <source>
        <dbReference type="ARBA" id="ARBA00023012"/>
    </source>
</evidence>
<feature type="domain" description="Histidine kinase" evidence="18">
    <location>
        <begin position="147"/>
        <end position="362"/>
    </location>
</feature>
<comment type="caution">
    <text evidence="20">The sequence shown here is derived from an EMBL/GenBank/DDBJ whole genome shotgun (WGS) entry which is preliminary data.</text>
</comment>
<keyword evidence="9 20" id="KW-0418">Kinase</keyword>
<comment type="subcellular location">
    <subcellularLocation>
        <location evidence="2">Cell membrane</location>
        <topology evidence="2">Multi-pass membrane protein</topology>
    </subcellularLocation>
</comment>
<dbReference type="CDD" id="cd00082">
    <property type="entry name" value="HisKA"/>
    <property type="match status" value="1"/>
</dbReference>
<organism evidence="20 21">
    <name type="scientific">Paenibacillus aceris</name>
    <dbReference type="NCBI Taxonomy" id="869555"/>
    <lineage>
        <taxon>Bacteria</taxon>
        <taxon>Bacillati</taxon>
        <taxon>Bacillota</taxon>
        <taxon>Bacilli</taxon>
        <taxon>Bacillales</taxon>
        <taxon>Paenibacillaceae</taxon>
        <taxon>Paenibacillus</taxon>
    </lineage>
</organism>
<evidence type="ECO:0000256" key="17">
    <source>
        <dbReference type="SAM" id="Phobius"/>
    </source>
</evidence>
<comment type="function">
    <text evidence="15">Member of the two-component regulatory system HssS/HssR involved in intracellular heme homeostasis and tempering of staphylococcal virulence. HssS functions as a heme sensor histidine kinase which is autophosphorylated at a histidine residue and transfers its phosphate group to an aspartate residue of HssR. HssR/HssS activates the expression of hrtAB, an efflux pump, in response to extracellular heme, hemin, hemoglobin or blood.</text>
</comment>
<dbReference type="SUPFAM" id="SSF55874">
    <property type="entry name" value="ATPase domain of HSP90 chaperone/DNA topoisomerase II/histidine kinase"/>
    <property type="match status" value="1"/>
</dbReference>
<dbReference type="PROSITE" id="PS50109">
    <property type="entry name" value="HIS_KIN"/>
    <property type="match status" value="1"/>
</dbReference>
<dbReference type="InterPro" id="IPR004358">
    <property type="entry name" value="Sig_transdc_His_kin-like_C"/>
</dbReference>
<gene>
    <name evidence="20" type="ORF">J2Z65_003172</name>
</gene>
<evidence type="ECO:0000259" key="19">
    <source>
        <dbReference type="PROSITE" id="PS50885"/>
    </source>
</evidence>
<evidence type="ECO:0000313" key="20">
    <source>
        <dbReference type="EMBL" id="MBP1963951.1"/>
    </source>
</evidence>
<dbReference type="InterPro" id="IPR036890">
    <property type="entry name" value="HATPase_C_sf"/>
</dbReference>
<feature type="transmembrane region" description="Helical" evidence="17">
    <location>
        <begin position="20"/>
        <end position="39"/>
    </location>
</feature>
<evidence type="ECO:0000256" key="4">
    <source>
        <dbReference type="ARBA" id="ARBA00022475"/>
    </source>
</evidence>
<evidence type="ECO:0000256" key="9">
    <source>
        <dbReference type="ARBA" id="ARBA00022777"/>
    </source>
</evidence>
<keyword evidence="7 17" id="KW-0812">Transmembrane</keyword>
<evidence type="ECO:0000256" key="6">
    <source>
        <dbReference type="ARBA" id="ARBA00022679"/>
    </source>
</evidence>
<proteinExistence type="predicted"/>
<keyword evidence="8" id="KW-0547">Nucleotide-binding</keyword>
<dbReference type="PROSITE" id="PS50885">
    <property type="entry name" value="HAMP"/>
    <property type="match status" value="1"/>
</dbReference>
<keyword evidence="12" id="KW-0902">Two-component regulatory system</keyword>
<evidence type="ECO:0000256" key="10">
    <source>
        <dbReference type="ARBA" id="ARBA00022840"/>
    </source>
</evidence>
<dbReference type="SMART" id="SM00388">
    <property type="entry name" value="HisKA"/>
    <property type="match status" value="1"/>
</dbReference>
<keyword evidence="13" id="KW-0843">Virulence</keyword>
<dbReference type="Pfam" id="PF00512">
    <property type="entry name" value="HisKA"/>
    <property type="match status" value="1"/>
</dbReference>
<evidence type="ECO:0000256" key="3">
    <source>
        <dbReference type="ARBA" id="ARBA00012438"/>
    </source>
</evidence>
<protein>
    <recommendedName>
        <fullName evidence="16">Heme sensor protein HssS</fullName>
        <ecNumber evidence="3">2.7.13.3</ecNumber>
    </recommendedName>
</protein>
<dbReference type="Gene3D" id="1.10.287.130">
    <property type="match status" value="1"/>
</dbReference>
<dbReference type="GO" id="GO:0016301">
    <property type="term" value="F:kinase activity"/>
    <property type="evidence" value="ECO:0007669"/>
    <property type="project" value="UniProtKB-KW"/>
</dbReference>
<evidence type="ECO:0000256" key="2">
    <source>
        <dbReference type="ARBA" id="ARBA00004651"/>
    </source>
</evidence>
<evidence type="ECO:0000256" key="8">
    <source>
        <dbReference type="ARBA" id="ARBA00022741"/>
    </source>
</evidence>
<name>A0ABS4I0J9_9BACL</name>
<dbReference type="EC" id="2.7.13.3" evidence="3"/>
<keyword evidence="14 17" id="KW-0472">Membrane</keyword>
<evidence type="ECO:0000256" key="7">
    <source>
        <dbReference type="ARBA" id="ARBA00022692"/>
    </source>
</evidence>
<comment type="catalytic activity">
    <reaction evidence="1">
        <text>ATP + protein L-histidine = ADP + protein N-phospho-L-histidine.</text>
        <dbReference type="EC" id="2.7.13.3"/>
    </reaction>
</comment>
<reference evidence="20 21" key="1">
    <citation type="submission" date="2021-03" db="EMBL/GenBank/DDBJ databases">
        <title>Genomic Encyclopedia of Type Strains, Phase IV (KMG-IV): sequencing the most valuable type-strain genomes for metagenomic binning, comparative biology and taxonomic classification.</title>
        <authorList>
            <person name="Goeker M."/>
        </authorList>
    </citation>
    <scope>NUCLEOTIDE SEQUENCE [LARGE SCALE GENOMIC DNA]</scope>
    <source>
        <strain evidence="20 21">DSM 24950</strain>
    </source>
</reference>
<dbReference type="SUPFAM" id="SSF47384">
    <property type="entry name" value="Homodimeric domain of signal transducing histidine kinase"/>
    <property type="match status" value="1"/>
</dbReference>
<keyword evidence="6" id="KW-0808">Transferase</keyword>
<evidence type="ECO:0000256" key="13">
    <source>
        <dbReference type="ARBA" id="ARBA00023026"/>
    </source>
</evidence>
<dbReference type="InterPro" id="IPR036097">
    <property type="entry name" value="HisK_dim/P_sf"/>
</dbReference>
<dbReference type="EMBL" id="JAGGKV010000007">
    <property type="protein sequence ID" value="MBP1963951.1"/>
    <property type="molecule type" value="Genomic_DNA"/>
</dbReference>
<evidence type="ECO:0000313" key="21">
    <source>
        <dbReference type="Proteomes" id="UP001519344"/>
    </source>
</evidence>
<dbReference type="SMART" id="SM00387">
    <property type="entry name" value="HATPase_c"/>
    <property type="match status" value="1"/>
</dbReference>
<dbReference type="InterPro" id="IPR003661">
    <property type="entry name" value="HisK_dim/P_dom"/>
</dbReference>
<dbReference type="CDD" id="cd06225">
    <property type="entry name" value="HAMP"/>
    <property type="match status" value="1"/>
</dbReference>
<evidence type="ECO:0000256" key="11">
    <source>
        <dbReference type="ARBA" id="ARBA00022989"/>
    </source>
</evidence>
<keyword evidence="10" id="KW-0067">ATP-binding</keyword>
<feature type="transmembrane region" description="Helical" evidence="17">
    <location>
        <begin position="59"/>
        <end position="83"/>
    </location>
</feature>
<evidence type="ECO:0000256" key="14">
    <source>
        <dbReference type="ARBA" id="ARBA00023136"/>
    </source>
</evidence>
<evidence type="ECO:0000256" key="16">
    <source>
        <dbReference type="ARBA" id="ARBA00040841"/>
    </source>
</evidence>
<dbReference type="PANTHER" id="PTHR45528">
    <property type="entry name" value="SENSOR HISTIDINE KINASE CPXA"/>
    <property type="match status" value="1"/>
</dbReference>
<dbReference type="Pfam" id="PF02518">
    <property type="entry name" value="HATPase_c"/>
    <property type="match status" value="1"/>
</dbReference>
<dbReference type="InterPro" id="IPR005467">
    <property type="entry name" value="His_kinase_dom"/>
</dbReference>
<dbReference type="Gene3D" id="3.30.565.10">
    <property type="entry name" value="Histidine kinase-like ATPase, C-terminal domain"/>
    <property type="match status" value="1"/>
</dbReference>
<dbReference type="CDD" id="cd00075">
    <property type="entry name" value="HATPase"/>
    <property type="match status" value="1"/>
</dbReference>
<evidence type="ECO:0000256" key="5">
    <source>
        <dbReference type="ARBA" id="ARBA00022553"/>
    </source>
</evidence>
<dbReference type="RefSeq" id="WP_167054711.1">
    <property type="nucleotide sequence ID" value="NZ_JAAOZR010000007.1"/>
</dbReference>
<dbReference type="InterPro" id="IPR050398">
    <property type="entry name" value="HssS/ArlS-like"/>
</dbReference>
<evidence type="ECO:0000256" key="1">
    <source>
        <dbReference type="ARBA" id="ARBA00000085"/>
    </source>
</evidence>
<feature type="domain" description="HAMP" evidence="19">
    <location>
        <begin position="92"/>
        <end position="139"/>
    </location>
</feature>
<keyword evidence="21" id="KW-1185">Reference proteome</keyword>
<evidence type="ECO:0000259" key="18">
    <source>
        <dbReference type="PROSITE" id="PS50109"/>
    </source>
</evidence>
<keyword evidence="11 17" id="KW-1133">Transmembrane helix</keyword>
<accession>A0ABS4I0J9</accession>
<dbReference type="PANTHER" id="PTHR45528:SF11">
    <property type="entry name" value="HISTIDINE KINASE"/>
    <property type="match status" value="1"/>
</dbReference>
<dbReference type="PRINTS" id="PR00344">
    <property type="entry name" value="BCTRLSENSOR"/>
</dbReference>
<dbReference type="InterPro" id="IPR003660">
    <property type="entry name" value="HAMP_dom"/>
</dbReference>
<dbReference type="Proteomes" id="UP001519344">
    <property type="component" value="Unassembled WGS sequence"/>
</dbReference>
<dbReference type="InterPro" id="IPR003594">
    <property type="entry name" value="HATPase_dom"/>
</dbReference>
<sequence length="362" mass="41056">MSRRVERKAFKSNLTRGQRVRGTLFALGIFLLIILYWLAAFYGTEWLYGYMNKRPPEVAAQLINCIGGLFLWGITMTCLGRFFRSEQLKFFQALIAAIKSMSRGDFNVSVDNNNPHNGPFVELVDSINNMAVELGQLEKMRQEFISNVSHEIQSPLTSISGFSRALQNETITPEERKHYLEIIEAESTRLSKLSDNLLKLSSLESQHHPFEPKSYRLDKQIRNHILACEPQWVEKSIDMDIELESVTLTADEDLLSQVWTNLIHNAIKFTPVGGTIGVHVANTRKEAIIRISNNGACISEEDLPHIFERFYKADKSRNRTSGGNGLGLSIVKKIIDMHAGTISVESKPEEKTVFIVRLSLQE</sequence>
<evidence type="ECO:0000256" key="15">
    <source>
        <dbReference type="ARBA" id="ARBA00037219"/>
    </source>
</evidence>